<dbReference type="RefSeq" id="WP_024739226.1">
    <property type="nucleotide sequence ID" value="NZ_JAINVB010000001.1"/>
</dbReference>
<organism evidence="2 3">
    <name type="scientific">Clostridium symbiosum</name>
    <name type="common">Bacteroides symbiosus</name>
    <dbReference type="NCBI Taxonomy" id="1512"/>
    <lineage>
        <taxon>Bacteria</taxon>
        <taxon>Bacillati</taxon>
        <taxon>Bacillota</taxon>
        <taxon>Clostridia</taxon>
        <taxon>Lachnospirales</taxon>
        <taxon>Lachnospiraceae</taxon>
        <taxon>Otoolea</taxon>
    </lineage>
</organism>
<evidence type="ECO:0000313" key="2">
    <source>
        <dbReference type="EMBL" id="MCK0085507.1"/>
    </source>
</evidence>
<comment type="caution">
    <text evidence="2">The sequence shown here is derived from an EMBL/GenBank/DDBJ whole genome shotgun (WGS) entry which is preliminary data.</text>
</comment>
<dbReference type="AlphaFoldDB" id="A0AAW5F0E9"/>
<gene>
    <name evidence="2" type="ORF">K5I21_06395</name>
</gene>
<dbReference type="Proteomes" id="UP001203136">
    <property type="component" value="Unassembled WGS sequence"/>
</dbReference>
<feature type="chain" id="PRO_5043565901" description="DUF5067 domain-containing protein" evidence="1">
    <location>
        <begin position="22"/>
        <end position="185"/>
    </location>
</feature>
<evidence type="ECO:0000313" key="3">
    <source>
        <dbReference type="Proteomes" id="UP001203136"/>
    </source>
</evidence>
<proteinExistence type="predicted"/>
<sequence length="185" mass="20342">MKMTVLSLALICLGLAMTACGGKARAASESGTEHESAVRPVINAQSSIFNTIKDDIGDVISVDFDAYLKETEAAFMFLEVSEDTTVTMRYTYSTAHQDGVKLGYYHEGSKDKTSEELTAATEEAYNIFWTEEKLTLKKGMNVLFVSGEDKTVKMHVEIEGLEPDITVYAGAFPKNEGQKSDKNEI</sequence>
<protein>
    <recommendedName>
        <fullName evidence="4">DUF5067 domain-containing protein</fullName>
    </recommendedName>
</protein>
<evidence type="ECO:0008006" key="4">
    <source>
        <dbReference type="Google" id="ProtNLM"/>
    </source>
</evidence>
<feature type="signal peptide" evidence="1">
    <location>
        <begin position="1"/>
        <end position="21"/>
    </location>
</feature>
<evidence type="ECO:0000256" key="1">
    <source>
        <dbReference type="SAM" id="SignalP"/>
    </source>
</evidence>
<keyword evidence="1" id="KW-0732">Signal</keyword>
<reference evidence="2" key="1">
    <citation type="journal article" date="2022" name="Cell Host Microbe">
        <title>Colonization of the live biotherapeutic product VE303 and modulation of the microbiota and metabolites in healthy volunteers.</title>
        <authorList>
            <person name="Dsouza M."/>
            <person name="Menon R."/>
            <person name="Crossette E."/>
            <person name="Bhattarai S.K."/>
            <person name="Schneider J."/>
            <person name="Kim Y.G."/>
            <person name="Reddy S."/>
            <person name="Caballero S."/>
            <person name="Felix C."/>
            <person name="Cornacchione L."/>
            <person name="Hendrickson J."/>
            <person name="Watson A.R."/>
            <person name="Minot S.S."/>
            <person name="Greenfield N."/>
            <person name="Schopf L."/>
            <person name="Szabady R."/>
            <person name="Patarroyo J."/>
            <person name="Smith W."/>
            <person name="Harrison P."/>
            <person name="Kuijper E.J."/>
            <person name="Kelly C.P."/>
            <person name="Olle B."/>
            <person name="Bobilev D."/>
            <person name="Silber J.L."/>
            <person name="Bucci V."/>
            <person name="Roberts B."/>
            <person name="Faith J."/>
            <person name="Norman J.M."/>
        </authorList>
    </citation>
    <scope>NUCLEOTIDE SEQUENCE</scope>
    <source>
        <strain evidence="2">VE303-04</strain>
    </source>
</reference>
<accession>A0AAW5F0E9</accession>
<name>A0AAW5F0E9_CLOSY</name>
<dbReference type="EMBL" id="JAINVB010000001">
    <property type="protein sequence ID" value="MCK0085507.1"/>
    <property type="molecule type" value="Genomic_DNA"/>
</dbReference>
<dbReference type="PROSITE" id="PS51257">
    <property type="entry name" value="PROKAR_LIPOPROTEIN"/>
    <property type="match status" value="1"/>
</dbReference>